<dbReference type="SUPFAM" id="SSF53720">
    <property type="entry name" value="ALDH-like"/>
    <property type="match status" value="1"/>
</dbReference>
<dbReference type="Gene3D" id="3.40.309.10">
    <property type="entry name" value="Aldehyde Dehydrogenase, Chain A, domain 2"/>
    <property type="match status" value="1"/>
</dbReference>
<gene>
    <name evidence="4" type="ordered locus">Rxyl_1760</name>
</gene>
<evidence type="ECO:0000256" key="2">
    <source>
        <dbReference type="ARBA" id="ARBA00023002"/>
    </source>
</evidence>
<protein>
    <submittedName>
        <fullName evidence="4">Succinate-semialdehyde dehydrogenase (NAD(P)+)</fullName>
        <ecNumber evidence="4">1.2.1.16</ecNumber>
    </submittedName>
</protein>
<dbReference type="HOGENOM" id="CLU_005391_0_2_11"/>
<dbReference type="PROSITE" id="PS00070">
    <property type="entry name" value="ALDEHYDE_DEHYDR_CYS"/>
    <property type="match status" value="1"/>
</dbReference>
<evidence type="ECO:0000313" key="5">
    <source>
        <dbReference type="Proteomes" id="UP000006637"/>
    </source>
</evidence>
<dbReference type="InterPro" id="IPR016162">
    <property type="entry name" value="Ald_DH_N"/>
</dbReference>
<dbReference type="Pfam" id="PF00171">
    <property type="entry name" value="Aldedh"/>
    <property type="match status" value="1"/>
</dbReference>
<dbReference type="InterPro" id="IPR016163">
    <property type="entry name" value="Ald_DH_C"/>
</dbReference>
<keyword evidence="5" id="KW-1185">Reference proteome</keyword>
<dbReference type="PhylomeDB" id="Q1AV59"/>
<dbReference type="Gene3D" id="3.40.605.10">
    <property type="entry name" value="Aldehyde Dehydrogenase, Chain A, domain 1"/>
    <property type="match status" value="1"/>
</dbReference>
<comment type="similarity">
    <text evidence="1">Belongs to the aldehyde dehydrogenase family.</text>
</comment>
<reference evidence="4 5" key="1">
    <citation type="submission" date="2006-06" db="EMBL/GenBank/DDBJ databases">
        <title>Complete sequence of Rubrobacter xylanophilus DSM 9941.</title>
        <authorList>
            <consortium name="US DOE Joint Genome Institute"/>
            <person name="Copeland A."/>
            <person name="Lucas S."/>
            <person name="Lapidus A."/>
            <person name="Barry K."/>
            <person name="Detter J.C."/>
            <person name="Glavina del Rio T."/>
            <person name="Hammon N."/>
            <person name="Israni S."/>
            <person name="Dalin E."/>
            <person name="Tice H."/>
            <person name="Pitluck S."/>
            <person name="Munk A.C."/>
            <person name="Brettin T."/>
            <person name="Bruce D."/>
            <person name="Han C."/>
            <person name="Tapia R."/>
            <person name="Gilna P."/>
            <person name="Schmutz J."/>
            <person name="Larimer F."/>
            <person name="Land M."/>
            <person name="Hauser L."/>
            <person name="Kyrpides N."/>
            <person name="Lykidis A."/>
            <person name="da Costa M.S."/>
            <person name="Rainey F.A."/>
            <person name="Empadinhas N."/>
            <person name="Jolivet E."/>
            <person name="Battista J.R."/>
            <person name="Richardson P."/>
        </authorList>
    </citation>
    <scope>NUCLEOTIDE SEQUENCE [LARGE SCALE GENOMIC DNA]</scope>
    <source>
        <strain evidence="5">DSM 9941 / NBRC 16129 / PRD-1</strain>
    </source>
</reference>
<dbReference type="EC" id="1.2.1.16" evidence="4"/>
<dbReference type="STRING" id="266117.Rxyl_1760"/>
<organism evidence="4 5">
    <name type="scientific">Rubrobacter xylanophilus (strain DSM 9941 / JCM 11954 / NBRC 16129 / PRD-1)</name>
    <dbReference type="NCBI Taxonomy" id="266117"/>
    <lineage>
        <taxon>Bacteria</taxon>
        <taxon>Bacillati</taxon>
        <taxon>Actinomycetota</taxon>
        <taxon>Rubrobacteria</taxon>
        <taxon>Rubrobacterales</taxon>
        <taxon>Rubrobacteraceae</taxon>
        <taxon>Rubrobacter</taxon>
    </lineage>
</organism>
<proteinExistence type="inferred from homology"/>
<dbReference type="EMBL" id="CP000386">
    <property type="protein sequence ID" value="ABG04719.1"/>
    <property type="molecule type" value="Genomic_DNA"/>
</dbReference>
<dbReference type="GO" id="GO:0009013">
    <property type="term" value="F:succinate-semialdehyde dehydrogenase [NAD(P)+] activity"/>
    <property type="evidence" value="ECO:0007669"/>
    <property type="project" value="UniProtKB-EC"/>
</dbReference>
<evidence type="ECO:0000259" key="3">
    <source>
        <dbReference type="Pfam" id="PF00171"/>
    </source>
</evidence>
<dbReference type="InterPro" id="IPR015590">
    <property type="entry name" value="Aldehyde_DH_dom"/>
</dbReference>
<dbReference type="InterPro" id="IPR016160">
    <property type="entry name" value="Ald_DH_CS_CYS"/>
</dbReference>
<accession>Q1AV59</accession>
<dbReference type="InterPro" id="IPR016161">
    <property type="entry name" value="Ald_DH/histidinol_DH"/>
</dbReference>
<keyword evidence="2 4" id="KW-0560">Oxidoreductase</keyword>
<sequence>MVDPATGEEVDSVPVCGEAEVDAAVRGAAGAFPGWSGTPASRRGELLARAAEAVLGARDELAGLLTAEQGKPLREARLEIRRFVHTLEHYAGLAKNIRGGYVPDLDEGAYGLILRRPVGVVGAIVPWNFPTTLLANKLGPALVAGNVVVAKPAETTPLTTLRIAEIMHGAGLPAGVFNVVTGDGPTTGQALAGHPSVRKVAFTGSTPVGKKLAALAAGDLKRVTLELGGSDPMIVCDDADLDRAASAASVGRFFNCGQACLAVKRLYVFESVAEEFVEKLVGKAKRLRVGPGRAEGTIIGPLHTPEGRELLEGQVRDAVESGARVLAGGRRPEGEVFERGNFYEPTLLLEPSHESRVATEEVFGPALPIWRVGDLEEAIERANGSIYGLGSSVWTADLDRATEAAERIEAGYTWINSPQVIYDELPFGGWKQSGYGKEHGMEAIEYYTETKSVVVRRAYQG</sequence>
<dbReference type="AlphaFoldDB" id="Q1AV59"/>
<dbReference type="KEGG" id="rxy:Rxyl_1760"/>
<dbReference type="Proteomes" id="UP000006637">
    <property type="component" value="Chromosome"/>
</dbReference>
<dbReference type="PANTHER" id="PTHR11699">
    <property type="entry name" value="ALDEHYDE DEHYDROGENASE-RELATED"/>
    <property type="match status" value="1"/>
</dbReference>
<feature type="domain" description="Aldehyde dehydrogenase" evidence="3">
    <location>
        <begin position="2"/>
        <end position="453"/>
    </location>
</feature>
<dbReference type="FunFam" id="3.40.605.10:FF:000007">
    <property type="entry name" value="NAD/NADP-dependent betaine aldehyde dehydrogenase"/>
    <property type="match status" value="1"/>
</dbReference>
<evidence type="ECO:0000256" key="1">
    <source>
        <dbReference type="ARBA" id="ARBA00009986"/>
    </source>
</evidence>
<name>Q1AV59_RUBXD</name>
<evidence type="ECO:0000313" key="4">
    <source>
        <dbReference type="EMBL" id="ABG04719.1"/>
    </source>
</evidence>
<dbReference type="eggNOG" id="COG1012">
    <property type="taxonomic scope" value="Bacteria"/>
</dbReference>
<dbReference type="FunFam" id="3.40.309.10:FF:000009">
    <property type="entry name" value="Aldehyde dehydrogenase A"/>
    <property type="match status" value="1"/>
</dbReference>